<proteinExistence type="predicted"/>
<dbReference type="STRING" id="84645.A0A498P361"/>
<keyword evidence="4" id="KW-1185">Reference proteome</keyword>
<comment type="caution">
    <text evidence="3">The sequence shown here is derived from an EMBL/GenBank/DDBJ whole genome shotgun (WGS) entry which is preliminary data.</text>
</comment>
<protein>
    <submittedName>
        <fullName evidence="3">Zinc finger MYM-type 1-like protein</fullName>
    </submittedName>
</protein>
<evidence type="ECO:0000256" key="1">
    <source>
        <dbReference type="SAM" id="MobiDB-lite"/>
    </source>
</evidence>
<sequence length="176" mass="20382">MEEQQPARSEPNIVLQQEPLDPERVLTSYPSDPAKWDQIDDRMHEYFALNHPCQNIGDFSASQRKYGDINRSLTKEHFFRKKLNGETLSRKWLVYSPSTGTNGLDECEGVMFAFLFLYLITGVNMGSRRRDKNFCSPKRLVSLGCLSRMQSSKAHPEKHPDQWRELLNSPDQELSC</sequence>
<dbReference type="EMBL" id="QBIY01012996">
    <property type="protein sequence ID" value="RXN13207.1"/>
    <property type="molecule type" value="Genomic_DNA"/>
</dbReference>
<organism evidence="3 4">
    <name type="scientific">Labeo rohita</name>
    <name type="common">Indian major carp</name>
    <name type="synonym">Cyprinus rohita</name>
    <dbReference type="NCBI Taxonomy" id="84645"/>
    <lineage>
        <taxon>Eukaryota</taxon>
        <taxon>Metazoa</taxon>
        <taxon>Chordata</taxon>
        <taxon>Craniata</taxon>
        <taxon>Vertebrata</taxon>
        <taxon>Euteleostomi</taxon>
        <taxon>Actinopterygii</taxon>
        <taxon>Neopterygii</taxon>
        <taxon>Teleostei</taxon>
        <taxon>Ostariophysi</taxon>
        <taxon>Cypriniformes</taxon>
        <taxon>Cyprinidae</taxon>
        <taxon>Labeoninae</taxon>
        <taxon>Labeonini</taxon>
        <taxon>Labeo</taxon>
    </lineage>
</organism>
<dbReference type="AlphaFoldDB" id="A0A498P361"/>
<dbReference type="Proteomes" id="UP000290572">
    <property type="component" value="Unassembled WGS sequence"/>
</dbReference>
<dbReference type="EMBL" id="QBIY01004667">
    <property type="protein sequence ID" value="RXN38631.1"/>
    <property type="molecule type" value="Genomic_DNA"/>
</dbReference>
<accession>A0A498P361</accession>
<evidence type="ECO:0000313" key="3">
    <source>
        <dbReference type="EMBL" id="RXN38631.1"/>
    </source>
</evidence>
<gene>
    <name evidence="3" type="ORF">ROHU_000948</name>
    <name evidence="2" type="ORF">ROHU_009830</name>
</gene>
<feature type="region of interest" description="Disordered" evidence="1">
    <location>
        <begin position="1"/>
        <end position="21"/>
    </location>
</feature>
<reference evidence="3 4" key="1">
    <citation type="submission" date="2018-03" db="EMBL/GenBank/DDBJ databases">
        <title>Draft genome sequence of Rohu Carp (Labeo rohita).</title>
        <authorList>
            <person name="Das P."/>
            <person name="Kushwaha B."/>
            <person name="Joshi C.G."/>
            <person name="Kumar D."/>
            <person name="Nagpure N.S."/>
            <person name="Sahoo L."/>
            <person name="Das S.P."/>
            <person name="Bit A."/>
            <person name="Patnaik S."/>
            <person name="Meher P.K."/>
            <person name="Jayasankar P."/>
            <person name="Koringa P.G."/>
            <person name="Patel N.V."/>
            <person name="Hinsu A.T."/>
            <person name="Kumar R."/>
            <person name="Pandey M."/>
            <person name="Agarwal S."/>
            <person name="Srivastava S."/>
            <person name="Singh M."/>
            <person name="Iquebal M.A."/>
            <person name="Jaiswal S."/>
            <person name="Angadi U.B."/>
            <person name="Kumar N."/>
            <person name="Raza M."/>
            <person name="Shah T.M."/>
            <person name="Rai A."/>
            <person name="Jena J.K."/>
        </authorList>
    </citation>
    <scope>NUCLEOTIDE SEQUENCE [LARGE SCALE GENOMIC DNA]</scope>
    <source>
        <strain evidence="3">DASCIFA01</strain>
        <tissue evidence="3">Testis</tissue>
    </source>
</reference>
<evidence type="ECO:0000313" key="2">
    <source>
        <dbReference type="EMBL" id="RXN13207.1"/>
    </source>
</evidence>
<evidence type="ECO:0000313" key="4">
    <source>
        <dbReference type="Proteomes" id="UP000290572"/>
    </source>
</evidence>
<name>A0A498P361_LABRO</name>